<evidence type="ECO:0000256" key="2">
    <source>
        <dbReference type="ARBA" id="ARBA00022448"/>
    </source>
</evidence>
<dbReference type="InterPro" id="IPR006153">
    <property type="entry name" value="Cation/H_exchanger_TM"/>
</dbReference>
<sequence>MVEKITAMLALIGVLSLACQWIGWRMRLPAILPLLLCGLLLGPGLGLLDPDAIFGDLLFPIISLGVAVILFEGALTLNFKEIKDHGRMVTHLVSVGALITWGCIASAAHFLLSFDWPLALLFGALVVVTGPTVIVPMLRTVKPKSQLASILRWEGIVIDPIGAMLAVLVFEYITVSAGQTAHVLLALGSMLGIGLGLGALAGYLVGRVLRSNLLPHYLTNTAVLTIMLGVFVGSNLLQEESGLLTVTVMGIWLANMRGVDIADILEFKETLTVLLISALFILLAARLDSSAMLDLGLGGLGVLAVVLLVARPLSIWLSGIGTSLSSAEKWFLSWVAPRGIVAAAVSSLFAIKLEKMEVPGAETIVPLVFLIIIGTVVIQSLTARRWANILGVQAGSARGLLIFGASKFSRELAKVLKSKDIKVILADSNWDNIRLARMDNIPVYFGNPASEHADTYLDLTGIGKVLILSPYRQLNPVVYFHFQDILGQNKVYGLSSTESSSASARHQLSESYLKRMCLFGETVSYAKLASLISKGGVLKSTNLTESFGYKDFCRRYGETVVPLMYLKSGKVTMLTGNTTDLPSGIELISLIPKEALAEASALKEAEETLRQMRAEAEQKAKEQEAMAQEAVAQETMDQQAESEAQDRLNADEKAEARGGQSDGKDVEKDGGKATA</sequence>
<dbReference type="Pfam" id="PF00999">
    <property type="entry name" value="Na_H_Exchanger"/>
    <property type="match status" value="1"/>
</dbReference>
<evidence type="ECO:0000256" key="10">
    <source>
        <dbReference type="SAM" id="Phobius"/>
    </source>
</evidence>
<dbReference type="PROSITE" id="PS51257">
    <property type="entry name" value="PROKAR_LIPOPROTEIN"/>
    <property type="match status" value="1"/>
</dbReference>
<feature type="region of interest" description="Disordered" evidence="9">
    <location>
        <begin position="609"/>
        <end position="675"/>
    </location>
</feature>
<keyword evidence="8 10" id="KW-0472">Membrane</keyword>
<keyword evidence="13" id="KW-1185">Reference proteome</keyword>
<evidence type="ECO:0000259" key="11">
    <source>
        <dbReference type="Pfam" id="PF00999"/>
    </source>
</evidence>
<dbReference type="RefSeq" id="WP_100143576.1">
    <property type="nucleotide sequence ID" value="NZ_AP024618.1"/>
</dbReference>
<feature type="transmembrane region" description="Helical" evidence="10">
    <location>
        <begin position="118"/>
        <end position="138"/>
    </location>
</feature>
<feature type="domain" description="Cation/H+ exchanger transmembrane" evidence="11">
    <location>
        <begin position="17"/>
        <end position="385"/>
    </location>
</feature>
<dbReference type="Gene3D" id="3.40.50.720">
    <property type="entry name" value="NAD(P)-binding Rossmann-like Domain"/>
    <property type="match status" value="1"/>
</dbReference>
<feature type="transmembrane region" description="Helical" evidence="10">
    <location>
        <begin position="271"/>
        <end position="287"/>
    </location>
</feature>
<evidence type="ECO:0000256" key="1">
    <source>
        <dbReference type="ARBA" id="ARBA00004651"/>
    </source>
</evidence>
<feature type="transmembrane region" description="Helical" evidence="10">
    <location>
        <begin position="54"/>
        <end position="77"/>
    </location>
</feature>
<dbReference type="Gene3D" id="1.20.1530.20">
    <property type="match status" value="1"/>
</dbReference>
<feature type="transmembrane region" description="Helical" evidence="10">
    <location>
        <begin position="217"/>
        <end position="236"/>
    </location>
</feature>
<evidence type="ECO:0000313" key="13">
    <source>
        <dbReference type="Proteomes" id="UP000606498"/>
    </source>
</evidence>
<gene>
    <name evidence="12" type="ORF">GCM10011520_04130</name>
</gene>
<feature type="compositionally biased region" description="Basic and acidic residues" evidence="9">
    <location>
        <begin position="609"/>
        <end position="624"/>
    </location>
</feature>
<evidence type="ECO:0000256" key="6">
    <source>
        <dbReference type="ARBA" id="ARBA00022989"/>
    </source>
</evidence>
<feature type="compositionally biased region" description="Low complexity" evidence="9">
    <location>
        <begin position="625"/>
        <end position="634"/>
    </location>
</feature>
<dbReference type="PANTHER" id="PTHR32507">
    <property type="entry name" value="NA(+)/H(+) ANTIPORTER 1"/>
    <property type="match status" value="1"/>
</dbReference>
<feature type="transmembrane region" description="Helical" evidence="10">
    <location>
        <begin position="31"/>
        <end position="48"/>
    </location>
</feature>
<comment type="caution">
    <text evidence="12">The sequence shown here is derived from an EMBL/GenBank/DDBJ whole genome shotgun (WGS) entry which is preliminary data.</text>
</comment>
<dbReference type="PANTHER" id="PTHR32507:SF0">
    <property type="entry name" value="NA(+)_H(+) ANTIPORTER 2-RELATED"/>
    <property type="match status" value="1"/>
</dbReference>
<accession>A0ABQ1SX76</accession>
<dbReference type="Proteomes" id="UP000606498">
    <property type="component" value="Unassembled WGS sequence"/>
</dbReference>
<evidence type="ECO:0000256" key="9">
    <source>
        <dbReference type="SAM" id="MobiDB-lite"/>
    </source>
</evidence>
<keyword evidence="6 10" id="KW-1133">Transmembrane helix</keyword>
<feature type="transmembrane region" description="Helical" evidence="10">
    <location>
        <begin position="299"/>
        <end position="318"/>
    </location>
</feature>
<comment type="subcellular location">
    <subcellularLocation>
        <location evidence="1">Cell membrane</location>
        <topology evidence="1">Multi-pass membrane protein</topology>
    </subcellularLocation>
</comment>
<feature type="transmembrane region" description="Helical" evidence="10">
    <location>
        <begin position="330"/>
        <end position="351"/>
    </location>
</feature>
<feature type="transmembrane region" description="Helical" evidence="10">
    <location>
        <begin position="89"/>
        <end position="112"/>
    </location>
</feature>
<dbReference type="InterPro" id="IPR038770">
    <property type="entry name" value="Na+/solute_symporter_sf"/>
</dbReference>
<dbReference type="InterPro" id="IPR036291">
    <property type="entry name" value="NAD(P)-bd_dom_sf"/>
</dbReference>
<keyword evidence="7" id="KW-0406">Ion transport</keyword>
<feature type="compositionally biased region" description="Basic and acidic residues" evidence="9">
    <location>
        <begin position="644"/>
        <end position="675"/>
    </location>
</feature>
<evidence type="ECO:0000256" key="8">
    <source>
        <dbReference type="ARBA" id="ARBA00023136"/>
    </source>
</evidence>
<evidence type="ECO:0000256" key="3">
    <source>
        <dbReference type="ARBA" id="ARBA00022449"/>
    </source>
</evidence>
<dbReference type="SUPFAM" id="SSF51735">
    <property type="entry name" value="NAD(P)-binding Rossmann-fold domains"/>
    <property type="match status" value="1"/>
</dbReference>
<evidence type="ECO:0000256" key="5">
    <source>
        <dbReference type="ARBA" id="ARBA00022692"/>
    </source>
</evidence>
<organism evidence="12 13">
    <name type="scientific">Shewanella carassii</name>
    <dbReference type="NCBI Taxonomy" id="1987584"/>
    <lineage>
        <taxon>Bacteria</taxon>
        <taxon>Pseudomonadati</taxon>
        <taxon>Pseudomonadota</taxon>
        <taxon>Gammaproteobacteria</taxon>
        <taxon>Alteromonadales</taxon>
        <taxon>Shewanellaceae</taxon>
        <taxon>Shewanella</taxon>
    </lineage>
</organism>
<proteinExistence type="predicted"/>
<feature type="transmembrane region" description="Helical" evidence="10">
    <location>
        <begin position="150"/>
        <end position="170"/>
    </location>
</feature>
<evidence type="ECO:0000256" key="4">
    <source>
        <dbReference type="ARBA" id="ARBA00022475"/>
    </source>
</evidence>
<feature type="transmembrane region" description="Helical" evidence="10">
    <location>
        <begin position="363"/>
        <end position="381"/>
    </location>
</feature>
<feature type="transmembrane region" description="Helical" evidence="10">
    <location>
        <begin position="182"/>
        <end position="205"/>
    </location>
</feature>
<protein>
    <submittedName>
        <fullName evidence="12">Sodium/hydrogen exchanger</fullName>
    </submittedName>
</protein>
<name>A0ABQ1SX76_9GAMM</name>
<keyword evidence="5 10" id="KW-0812">Transmembrane</keyword>
<keyword evidence="2" id="KW-0813">Transport</keyword>
<feature type="transmembrane region" description="Helical" evidence="10">
    <location>
        <begin position="6"/>
        <end position="24"/>
    </location>
</feature>
<reference evidence="13" key="1">
    <citation type="journal article" date="2019" name="Int. J. Syst. Evol. Microbiol.">
        <title>The Global Catalogue of Microorganisms (GCM) 10K type strain sequencing project: providing services to taxonomists for standard genome sequencing and annotation.</title>
        <authorList>
            <consortium name="The Broad Institute Genomics Platform"/>
            <consortium name="The Broad Institute Genome Sequencing Center for Infectious Disease"/>
            <person name="Wu L."/>
            <person name="Ma J."/>
        </authorList>
    </citation>
    <scope>NUCLEOTIDE SEQUENCE [LARGE SCALE GENOMIC DNA]</scope>
    <source>
        <strain evidence="13">CGMCC 1.16033</strain>
    </source>
</reference>
<evidence type="ECO:0000256" key="7">
    <source>
        <dbReference type="ARBA" id="ARBA00023065"/>
    </source>
</evidence>
<evidence type="ECO:0000313" key="12">
    <source>
        <dbReference type="EMBL" id="GGE66528.1"/>
    </source>
</evidence>
<dbReference type="EMBL" id="BMKO01000001">
    <property type="protein sequence ID" value="GGE66528.1"/>
    <property type="molecule type" value="Genomic_DNA"/>
</dbReference>
<keyword evidence="3" id="KW-0050">Antiport</keyword>
<keyword evidence="4" id="KW-1003">Cell membrane</keyword>